<dbReference type="SMART" id="SM01321">
    <property type="entry name" value="Y1_Tnp"/>
    <property type="match status" value="1"/>
</dbReference>
<dbReference type="GO" id="GO:0004803">
    <property type="term" value="F:transposase activity"/>
    <property type="evidence" value="ECO:0007669"/>
    <property type="project" value="InterPro"/>
</dbReference>
<dbReference type="InterPro" id="IPR036515">
    <property type="entry name" value="Transposase_17_sf"/>
</dbReference>
<dbReference type="GO" id="GO:0003677">
    <property type="term" value="F:DNA binding"/>
    <property type="evidence" value="ECO:0007669"/>
    <property type="project" value="InterPro"/>
</dbReference>
<comment type="caution">
    <text evidence="2">The sequence shown here is derived from an EMBL/GenBank/DDBJ whole genome shotgun (WGS) entry which is preliminary data.</text>
</comment>
<dbReference type="GO" id="GO:0006313">
    <property type="term" value="P:DNA transposition"/>
    <property type="evidence" value="ECO:0007669"/>
    <property type="project" value="InterPro"/>
</dbReference>
<dbReference type="RefSeq" id="WP_213143877.1">
    <property type="nucleotide sequence ID" value="NZ_JAGYPE020000006.1"/>
</dbReference>
<evidence type="ECO:0000259" key="1">
    <source>
        <dbReference type="SMART" id="SM01321"/>
    </source>
</evidence>
<dbReference type="AlphaFoldDB" id="A0A942Y9Y9"/>
<protein>
    <submittedName>
        <fullName evidence="2">Transposase</fullName>
    </submittedName>
</protein>
<dbReference type="PANTHER" id="PTHR34322:SF2">
    <property type="entry name" value="TRANSPOSASE IS200-LIKE DOMAIN-CONTAINING PROTEIN"/>
    <property type="match status" value="1"/>
</dbReference>
<gene>
    <name evidence="3" type="ORF">KHB02_005470</name>
    <name evidence="2" type="ORF">KHB02_21405</name>
</gene>
<dbReference type="EMBL" id="JAGYPE010000004">
    <property type="protein sequence ID" value="MBS4183951.1"/>
    <property type="molecule type" value="Genomic_DNA"/>
</dbReference>
<evidence type="ECO:0000313" key="2">
    <source>
        <dbReference type="EMBL" id="MBS4183951.1"/>
    </source>
</evidence>
<evidence type="ECO:0000313" key="4">
    <source>
        <dbReference type="Proteomes" id="UP000677265"/>
    </source>
</evidence>
<dbReference type="EMBL" id="JAGYPE020000006">
    <property type="protein sequence ID" value="MCH6264973.1"/>
    <property type="molecule type" value="Genomic_DNA"/>
</dbReference>
<dbReference type="Proteomes" id="UP000677265">
    <property type="component" value="Unassembled WGS sequence"/>
</dbReference>
<dbReference type="SUPFAM" id="SSF143422">
    <property type="entry name" value="Transposase IS200-like"/>
    <property type="match status" value="1"/>
</dbReference>
<evidence type="ECO:0000313" key="3">
    <source>
        <dbReference type="EMBL" id="MCH6264973.1"/>
    </source>
</evidence>
<dbReference type="PANTHER" id="PTHR34322">
    <property type="entry name" value="TRANSPOSASE, Y1_TNP DOMAIN-CONTAINING"/>
    <property type="match status" value="1"/>
</dbReference>
<dbReference type="Pfam" id="PF01797">
    <property type="entry name" value="Y1_Tnp"/>
    <property type="match status" value="1"/>
</dbReference>
<name>A0A942Y9Y9_9BACI</name>
<reference evidence="2" key="1">
    <citation type="submission" date="2021-05" db="EMBL/GenBank/DDBJ databases">
        <title>Novel Bacillus species.</title>
        <authorList>
            <person name="Liu G."/>
        </authorList>
    </citation>
    <scope>NUCLEOTIDE SEQUENCE</scope>
    <source>
        <strain evidence="2 4">FJAT-50051</strain>
    </source>
</reference>
<accession>A0A942Y9Y9</accession>
<dbReference type="InterPro" id="IPR002686">
    <property type="entry name" value="Transposase_17"/>
</dbReference>
<organism evidence="2">
    <name type="scientific">Neobacillus citreus</name>
    <dbReference type="NCBI Taxonomy" id="2833578"/>
    <lineage>
        <taxon>Bacteria</taxon>
        <taxon>Bacillati</taxon>
        <taxon>Bacillota</taxon>
        <taxon>Bacilli</taxon>
        <taxon>Bacillales</taxon>
        <taxon>Bacillaceae</taxon>
        <taxon>Neobacillus</taxon>
    </lineage>
</organism>
<sequence length="256" mass="29999">MSRAARLKSMSGVYHIMWRGANRQEIFHDDEDCNRFLDILAKYKTESELEIYACCLMGNHVHLLIREGNETISNTMKRIGVSYASYYNWKYDTTGHLFQGRFRSENVEDSRYLLTVTRYIHQNPVKAGIADMPNAWRWSSCCEYYGEYRDGRRLLDANLIFEKISPDQTFALEKFKEYNEKINNDECLEEKRTRLPDEEARVEIKKLLGPGDITRVKVLPKAQRKEVLQKVKNIKGISQRQTARILGVSPNLIYRA</sequence>
<proteinExistence type="predicted"/>
<feature type="domain" description="Transposase IS200-like" evidence="1">
    <location>
        <begin position="10"/>
        <end position="123"/>
    </location>
</feature>
<keyword evidence="4" id="KW-1185">Reference proteome</keyword>
<dbReference type="Gene3D" id="3.30.70.1290">
    <property type="entry name" value="Transposase IS200-like"/>
    <property type="match status" value="1"/>
</dbReference>